<comment type="subcellular location">
    <subcellularLocation>
        <location evidence="1">Nucleus</location>
    </subcellularLocation>
</comment>
<proteinExistence type="inferred from homology"/>
<evidence type="ECO:0000256" key="9">
    <source>
        <dbReference type="SAM" id="MobiDB-lite"/>
    </source>
</evidence>
<evidence type="ECO:0000256" key="3">
    <source>
        <dbReference type="ARBA" id="ARBA00015316"/>
    </source>
</evidence>
<dbReference type="Gene3D" id="3.30.2380.10">
    <property type="entry name" value="CGI121/TPRKB"/>
    <property type="match status" value="1"/>
</dbReference>
<reference evidence="10" key="1">
    <citation type="journal article" date="2020" name="Stud. Mycol.">
        <title>101 Dothideomycetes genomes: a test case for predicting lifestyles and emergence of pathogens.</title>
        <authorList>
            <person name="Haridas S."/>
            <person name="Albert R."/>
            <person name="Binder M."/>
            <person name="Bloem J."/>
            <person name="Labutti K."/>
            <person name="Salamov A."/>
            <person name="Andreopoulos B."/>
            <person name="Baker S."/>
            <person name="Barry K."/>
            <person name="Bills G."/>
            <person name="Bluhm B."/>
            <person name="Cannon C."/>
            <person name="Castanera R."/>
            <person name="Culley D."/>
            <person name="Daum C."/>
            <person name="Ezra D."/>
            <person name="Gonzalez J."/>
            <person name="Henrissat B."/>
            <person name="Kuo A."/>
            <person name="Liang C."/>
            <person name="Lipzen A."/>
            <person name="Lutzoni F."/>
            <person name="Magnuson J."/>
            <person name="Mondo S."/>
            <person name="Nolan M."/>
            <person name="Ohm R."/>
            <person name="Pangilinan J."/>
            <person name="Park H.-J."/>
            <person name="Ramirez L."/>
            <person name="Alfaro M."/>
            <person name="Sun H."/>
            <person name="Tritt A."/>
            <person name="Yoshinaga Y."/>
            <person name="Zwiers L.-H."/>
            <person name="Turgeon B."/>
            <person name="Goodwin S."/>
            <person name="Spatafora J."/>
            <person name="Crous P."/>
            <person name="Grigoriev I."/>
        </authorList>
    </citation>
    <scope>NUCLEOTIDE SEQUENCE</scope>
    <source>
        <strain evidence="10">CBS 121739</strain>
    </source>
</reference>
<organism evidence="10 11">
    <name type="scientific">Pseudovirgaria hyperparasitica</name>
    <dbReference type="NCBI Taxonomy" id="470096"/>
    <lineage>
        <taxon>Eukaryota</taxon>
        <taxon>Fungi</taxon>
        <taxon>Dikarya</taxon>
        <taxon>Ascomycota</taxon>
        <taxon>Pezizomycotina</taxon>
        <taxon>Dothideomycetes</taxon>
        <taxon>Dothideomycetes incertae sedis</taxon>
        <taxon>Acrospermales</taxon>
        <taxon>Acrospermaceae</taxon>
        <taxon>Pseudovirgaria</taxon>
    </lineage>
</organism>
<accession>A0A6A6VZJ9</accession>
<evidence type="ECO:0000256" key="1">
    <source>
        <dbReference type="ARBA" id="ARBA00004123"/>
    </source>
</evidence>
<dbReference type="EMBL" id="ML996578">
    <property type="protein sequence ID" value="KAF2755276.1"/>
    <property type="molecule type" value="Genomic_DNA"/>
</dbReference>
<feature type="region of interest" description="Disordered" evidence="9">
    <location>
        <begin position="179"/>
        <end position="203"/>
    </location>
</feature>
<dbReference type="InterPro" id="IPR036504">
    <property type="entry name" value="CGI121/TPRKB_sf"/>
</dbReference>
<evidence type="ECO:0000256" key="5">
    <source>
        <dbReference type="ARBA" id="ARBA00022694"/>
    </source>
</evidence>
<comment type="similarity">
    <text evidence="2 8">Belongs to the CGI121/TPRKB family.</text>
</comment>
<dbReference type="SUPFAM" id="SSF143870">
    <property type="entry name" value="PF0523-like"/>
    <property type="match status" value="1"/>
</dbReference>
<dbReference type="Proteomes" id="UP000799437">
    <property type="component" value="Unassembled WGS sequence"/>
</dbReference>
<dbReference type="GO" id="GO:0000408">
    <property type="term" value="C:EKC/KEOPS complex"/>
    <property type="evidence" value="ECO:0007669"/>
    <property type="project" value="TreeGrafter"/>
</dbReference>
<evidence type="ECO:0000256" key="8">
    <source>
        <dbReference type="RuleBase" id="RU004398"/>
    </source>
</evidence>
<dbReference type="OrthoDB" id="329139at2759"/>
<name>A0A6A6VZJ9_9PEZI</name>
<evidence type="ECO:0000256" key="7">
    <source>
        <dbReference type="ARBA" id="ARBA00025043"/>
    </source>
</evidence>
<keyword evidence="5" id="KW-0819">tRNA processing</keyword>
<dbReference type="GO" id="GO:0005829">
    <property type="term" value="C:cytosol"/>
    <property type="evidence" value="ECO:0007669"/>
    <property type="project" value="TreeGrafter"/>
</dbReference>
<protein>
    <recommendedName>
        <fullName evidence="4">EKC/KEOPS complex subunit CGI121</fullName>
    </recommendedName>
    <alternativeName>
        <fullName evidence="3">EKC/KEOPS complex subunit cgi121</fullName>
    </alternativeName>
</protein>
<dbReference type="GeneID" id="54480186"/>
<sequence length="224" mass="24612">MMAPIAVETLHLSHLPEQPVYVALFTGVTNASQLLDRVQAAGRDEFNVQERADLEYAFLDAASILSTTHLLSAVFRALNDQSKNRLKSKNIHSEIVFCLSPNNNIGESFRRFGVAKSTTNLLVVKVPDHDSTVTAQSIAEHLDTRIDIKGSSVAFSNETLAACSHIDNIKKIYKITDDSPTQQAKRKRNDKLHVNGDSSSDAPKIENLQNIESIILGTMALRGS</sequence>
<evidence type="ECO:0000256" key="6">
    <source>
        <dbReference type="ARBA" id="ARBA00023242"/>
    </source>
</evidence>
<dbReference type="PANTHER" id="PTHR15840:SF10">
    <property type="entry name" value="EKC_KEOPS COMPLEX SUBUNIT TPRKB"/>
    <property type="match status" value="1"/>
</dbReference>
<dbReference type="GO" id="GO:0002949">
    <property type="term" value="P:tRNA threonylcarbamoyladenosine modification"/>
    <property type="evidence" value="ECO:0007669"/>
    <property type="project" value="TreeGrafter"/>
</dbReference>
<dbReference type="Pfam" id="PF08617">
    <property type="entry name" value="CGI-121"/>
    <property type="match status" value="1"/>
</dbReference>
<dbReference type="RefSeq" id="XP_033597727.1">
    <property type="nucleotide sequence ID" value="XM_033739132.1"/>
</dbReference>
<evidence type="ECO:0000313" key="10">
    <source>
        <dbReference type="EMBL" id="KAF2755276.1"/>
    </source>
</evidence>
<keyword evidence="11" id="KW-1185">Reference proteome</keyword>
<evidence type="ECO:0000256" key="2">
    <source>
        <dbReference type="ARBA" id="ARBA00005546"/>
    </source>
</evidence>
<keyword evidence="6 8" id="KW-0539">Nucleus</keyword>
<evidence type="ECO:0000313" key="11">
    <source>
        <dbReference type="Proteomes" id="UP000799437"/>
    </source>
</evidence>
<dbReference type="InterPro" id="IPR013926">
    <property type="entry name" value="CGI121/TPRKB"/>
</dbReference>
<evidence type="ECO:0000256" key="4">
    <source>
        <dbReference type="ARBA" id="ARBA00016009"/>
    </source>
</evidence>
<dbReference type="GO" id="GO:0005634">
    <property type="term" value="C:nucleus"/>
    <property type="evidence" value="ECO:0007669"/>
    <property type="project" value="UniProtKB-SubCell"/>
</dbReference>
<dbReference type="PANTHER" id="PTHR15840">
    <property type="entry name" value="CGI-121 FAMILY MEMBER"/>
    <property type="match status" value="1"/>
</dbReference>
<comment type="function">
    <text evidence="7">Component of the EKC/KEOPS complex that is required for the formation of a threonylcarbamoyl group on adenosine at position 37 (t(6)A37) in tRNAs that read codons beginning with adenine. The complex is probably involved in the transfer of the threonylcarbamoyl moiety of threonylcarbamoyl-AMP (TC-AMP) to the N6 group of A37. CGI121 acts as an allosteric effector that regulates the t(6)A activity of the complex. The EKC/KEOPS complex also promotes both telomere uncapping and telomere elongation. The complex is required for efficient recruitment of transcriptional coactivators. CGI121 is not required for tRNA modification.</text>
</comment>
<dbReference type="AlphaFoldDB" id="A0A6A6VZJ9"/>
<gene>
    <name evidence="10" type="ORF">EJ05DRAFT_128467</name>
</gene>